<dbReference type="OrthoDB" id="4161196at2759"/>
<dbReference type="Pfam" id="PF06985">
    <property type="entry name" value="HET"/>
    <property type="match status" value="1"/>
</dbReference>
<dbReference type="PANTHER" id="PTHR33112">
    <property type="entry name" value="DOMAIN PROTEIN, PUTATIVE-RELATED"/>
    <property type="match status" value="1"/>
</dbReference>
<dbReference type="EMBL" id="CABFNO020001300">
    <property type="protein sequence ID" value="CAG9978512.1"/>
    <property type="molecule type" value="Genomic_DNA"/>
</dbReference>
<evidence type="ECO:0000313" key="3">
    <source>
        <dbReference type="Proteomes" id="UP000754883"/>
    </source>
</evidence>
<comment type="caution">
    <text evidence="2">The sequence shown here is derived from an EMBL/GenBank/DDBJ whole genome shotgun (WGS) entry which is preliminary data.</text>
</comment>
<sequence>MAQDMFGEHRRLNEGVGELSFNFEDAITLCRELGIRYLWIDSICIIQAGDGGADWDEESKKMGSYYQNSILTIFAVSGAQDRGFLQMKADLIDHIVQLPFFKRSHMADQKVQDGHFYAFRRPTKSDNIFLNEVDRGELLSRGWVFQEHLLSRRIVYFTEQETFVECASRSPMSLSGDPIQVGDGAVTRRPRQRGDFNFRTKKVRARLNHSFKKDIMHESGNPYTGVFYYPWILIVCDNWYNVVMDYSSTALTFHSDHLRAISGIAIEVGNVLKQERGIKYVSGLWLGDFHRGLLWRSRAPQAVGCTCGAPSWSWLALSSPVQWSWRHDDTIKELRVLKFSPELPKEFDPVWMSTGMLVRASLMEVVIKGPDDNPVDDEGKPREQRYKTNAIRQKTGDIDREPDSKLFSRIGPNSRRDAGVFYGVFSKSEPDIVAGWASMDEPQYYSSDSDSHGYAGTVIACHIETRRSIRQSNITRLRLPDRASHHGFLNKVYDVLFLKRVGVLGHGTYSYQRIGMGSIYGRTMQNEFDAEVADIFELV</sequence>
<reference evidence="2 3" key="2">
    <citation type="submission" date="2021-10" db="EMBL/GenBank/DDBJ databases">
        <authorList>
            <person name="Piombo E."/>
        </authorList>
    </citation>
    <scope>NUCLEOTIDE SEQUENCE [LARGE SCALE GENOMIC DNA]</scope>
</reference>
<organism evidence="2 3">
    <name type="scientific">Clonostachys byssicola</name>
    <dbReference type="NCBI Taxonomy" id="160290"/>
    <lineage>
        <taxon>Eukaryota</taxon>
        <taxon>Fungi</taxon>
        <taxon>Dikarya</taxon>
        <taxon>Ascomycota</taxon>
        <taxon>Pezizomycotina</taxon>
        <taxon>Sordariomycetes</taxon>
        <taxon>Hypocreomycetidae</taxon>
        <taxon>Hypocreales</taxon>
        <taxon>Bionectriaceae</taxon>
        <taxon>Clonostachys</taxon>
    </lineage>
</organism>
<dbReference type="Proteomes" id="UP000754883">
    <property type="component" value="Unassembled WGS sequence"/>
</dbReference>
<feature type="domain" description="Heterokaryon incompatibility" evidence="1">
    <location>
        <begin position="14"/>
        <end position="147"/>
    </location>
</feature>
<name>A0A9N9Y085_9HYPO</name>
<dbReference type="PANTHER" id="PTHR33112:SF10">
    <property type="entry name" value="TOL"/>
    <property type="match status" value="1"/>
</dbReference>
<dbReference type="AlphaFoldDB" id="A0A9N9Y085"/>
<reference evidence="3" key="1">
    <citation type="submission" date="2019-06" db="EMBL/GenBank/DDBJ databases">
        <authorList>
            <person name="Broberg M."/>
        </authorList>
    </citation>
    <scope>NUCLEOTIDE SEQUENCE [LARGE SCALE GENOMIC DNA]</scope>
</reference>
<accession>A0A9N9Y085</accession>
<gene>
    <name evidence="2" type="ORF">CBYS24578_00009226</name>
</gene>
<evidence type="ECO:0000259" key="1">
    <source>
        <dbReference type="Pfam" id="PF06985"/>
    </source>
</evidence>
<proteinExistence type="predicted"/>
<evidence type="ECO:0000313" key="2">
    <source>
        <dbReference type="EMBL" id="CAG9978512.1"/>
    </source>
</evidence>
<dbReference type="InterPro" id="IPR010730">
    <property type="entry name" value="HET"/>
</dbReference>
<keyword evidence="3" id="KW-1185">Reference proteome</keyword>
<protein>
    <recommendedName>
        <fullName evidence="1">Heterokaryon incompatibility domain-containing protein</fullName>
    </recommendedName>
</protein>